<gene>
    <name evidence="8" type="primary">bioF</name>
    <name evidence="11" type="ORF">SAMN04488135_101338</name>
</gene>
<comment type="catalytic activity">
    <reaction evidence="7 8">
        <text>6-carboxyhexanoyl-[ACP] + L-alanine + H(+) = (8S)-8-amino-7-oxononanoate + holo-[ACP] + CO2</text>
        <dbReference type="Rhea" id="RHEA:42288"/>
        <dbReference type="Rhea" id="RHEA-COMP:9685"/>
        <dbReference type="Rhea" id="RHEA-COMP:9955"/>
        <dbReference type="ChEBI" id="CHEBI:15378"/>
        <dbReference type="ChEBI" id="CHEBI:16526"/>
        <dbReference type="ChEBI" id="CHEBI:57972"/>
        <dbReference type="ChEBI" id="CHEBI:64479"/>
        <dbReference type="ChEBI" id="CHEBI:78846"/>
        <dbReference type="ChEBI" id="CHEBI:149468"/>
        <dbReference type="EC" id="2.3.1.47"/>
    </reaction>
</comment>
<dbReference type="PANTHER" id="PTHR13693:SF100">
    <property type="entry name" value="8-AMINO-7-OXONONANOATE SYNTHASE"/>
    <property type="match status" value="1"/>
</dbReference>
<dbReference type="AlphaFoldDB" id="A0A1M5MW82"/>
<dbReference type="OrthoDB" id="9807157at2"/>
<comment type="similarity">
    <text evidence="8">Belongs to the class-II pyridoxal-phosphate-dependent aminotransferase family. BioF subfamily.</text>
</comment>
<accession>A0A1M5MW82</accession>
<evidence type="ECO:0000259" key="10">
    <source>
        <dbReference type="Pfam" id="PF00155"/>
    </source>
</evidence>
<evidence type="ECO:0000256" key="4">
    <source>
        <dbReference type="ARBA" id="ARBA00022679"/>
    </source>
</evidence>
<dbReference type="EC" id="2.3.1.47" evidence="8"/>
<dbReference type="InterPro" id="IPR050087">
    <property type="entry name" value="AON_synthase_class-II"/>
</dbReference>
<evidence type="ECO:0000256" key="8">
    <source>
        <dbReference type="HAMAP-Rule" id="MF_01693"/>
    </source>
</evidence>
<dbReference type="Pfam" id="PF00155">
    <property type="entry name" value="Aminotran_1_2"/>
    <property type="match status" value="1"/>
</dbReference>
<dbReference type="SUPFAM" id="SSF53383">
    <property type="entry name" value="PLP-dependent transferases"/>
    <property type="match status" value="1"/>
</dbReference>
<comment type="cofactor">
    <cofactor evidence="1 8 9">
        <name>pyridoxal 5'-phosphate</name>
        <dbReference type="ChEBI" id="CHEBI:597326"/>
    </cofactor>
</comment>
<comment type="function">
    <text evidence="8">Catalyzes the decarboxylative condensation of pimeloyl-[acyl-carrier protein] and L-alanine to produce 8-amino-7-oxononanoate (AON), [acyl-carrier protein], and carbon dioxide.</text>
</comment>
<dbReference type="InterPro" id="IPR015424">
    <property type="entry name" value="PyrdxlP-dep_Trfase"/>
</dbReference>
<feature type="binding site" evidence="8">
    <location>
        <position position="22"/>
    </location>
    <ligand>
        <name>substrate</name>
    </ligand>
</feature>
<dbReference type="GO" id="GO:0008710">
    <property type="term" value="F:8-amino-7-oxononanoate synthase activity"/>
    <property type="evidence" value="ECO:0007669"/>
    <property type="project" value="UniProtKB-UniRule"/>
</dbReference>
<dbReference type="EMBL" id="FQXE01000001">
    <property type="protein sequence ID" value="SHG81382.1"/>
    <property type="molecule type" value="Genomic_DNA"/>
</dbReference>
<feature type="binding site" evidence="8">
    <location>
        <position position="134"/>
    </location>
    <ligand>
        <name>substrate</name>
    </ligand>
</feature>
<dbReference type="InterPro" id="IPR022834">
    <property type="entry name" value="AONS_Proteobacteria"/>
</dbReference>
<keyword evidence="5 8" id="KW-0093">Biotin biosynthesis</keyword>
<evidence type="ECO:0000256" key="9">
    <source>
        <dbReference type="PIRSR" id="PIRSR604723-51"/>
    </source>
</evidence>
<dbReference type="Gene3D" id="3.40.640.10">
    <property type="entry name" value="Type I PLP-dependent aspartate aminotransferase-like (Major domain)"/>
    <property type="match status" value="1"/>
</dbReference>
<keyword evidence="4 8" id="KW-0808">Transferase</keyword>
<dbReference type="Proteomes" id="UP000184226">
    <property type="component" value="Unassembled WGS sequence"/>
</dbReference>
<dbReference type="GO" id="GO:0009102">
    <property type="term" value="P:biotin biosynthetic process"/>
    <property type="evidence" value="ECO:0007669"/>
    <property type="project" value="UniProtKB-UniRule"/>
</dbReference>
<evidence type="ECO:0000313" key="11">
    <source>
        <dbReference type="EMBL" id="SHG81382.1"/>
    </source>
</evidence>
<feature type="binding site" evidence="8">
    <location>
        <position position="208"/>
    </location>
    <ligand>
        <name>pyridoxal 5'-phosphate</name>
        <dbReference type="ChEBI" id="CHEBI:597326"/>
    </ligand>
</feature>
<feature type="binding site" evidence="8">
    <location>
        <position position="180"/>
    </location>
    <ligand>
        <name>pyridoxal 5'-phosphate</name>
        <dbReference type="ChEBI" id="CHEBI:597326"/>
    </ligand>
</feature>
<organism evidence="11 12">
    <name type="scientific">Pollutimonas bauzanensis</name>
    <dbReference type="NCBI Taxonomy" id="658167"/>
    <lineage>
        <taxon>Bacteria</taxon>
        <taxon>Pseudomonadati</taxon>
        <taxon>Pseudomonadota</taxon>
        <taxon>Betaproteobacteria</taxon>
        <taxon>Burkholderiales</taxon>
        <taxon>Alcaligenaceae</taxon>
        <taxon>Pollutimonas</taxon>
    </lineage>
</organism>
<evidence type="ECO:0000256" key="2">
    <source>
        <dbReference type="ARBA" id="ARBA00004746"/>
    </source>
</evidence>
<feature type="domain" description="Aminotransferase class I/classII large" evidence="10">
    <location>
        <begin position="43"/>
        <end position="381"/>
    </location>
</feature>
<feature type="binding site" evidence="8">
    <location>
        <position position="236"/>
    </location>
    <ligand>
        <name>pyridoxal 5'-phosphate</name>
        <dbReference type="ChEBI" id="CHEBI:597326"/>
    </ligand>
</feature>
<dbReference type="GO" id="GO:0030170">
    <property type="term" value="F:pyridoxal phosphate binding"/>
    <property type="evidence" value="ECO:0007669"/>
    <property type="project" value="UniProtKB-UniRule"/>
</dbReference>
<reference evidence="11 12" key="1">
    <citation type="submission" date="2016-11" db="EMBL/GenBank/DDBJ databases">
        <authorList>
            <person name="Jaros S."/>
            <person name="Januszkiewicz K."/>
            <person name="Wedrychowicz H."/>
        </authorList>
    </citation>
    <scope>NUCLEOTIDE SEQUENCE [LARGE SCALE GENOMIC DNA]</scope>
    <source>
        <strain evidence="11 12">CGMCC 1.10190</strain>
    </source>
</reference>
<dbReference type="InterPro" id="IPR004839">
    <property type="entry name" value="Aminotransferase_I/II_large"/>
</dbReference>
<evidence type="ECO:0000256" key="6">
    <source>
        <dbReference type="ARBA" id="ARBA00022898"/>
    </source>
</evidence>
<dbReference type="PANTHER" id="PTHR13693">
    <property type="entry name" value="CLASS II AMINOTRANSFERASE/8-AMINO-7-OXONONANOATE SYNTHASE"/>
    <property type="match status" value="1"/>
</dbReference>
<dbReference type="InterPro" id="IPR015421">
    <property type="entry name" value="PyrdxlP-dep_Trfase_major"/>
</dbReference>
<dbReference type="Gene3D" id="3.90.1150.10">
    <property type="entry name" value="Aspartate Aminotransferase, domain 1"/>
    <property type="match status" value="1"/>
</dbReference>
<sequence length="389" mass="41377">MGDLITDIAAQLAQLQERKLLRLRRSVEGPQGPCLTVGGERYLAFCSNDYLGLANHPALIAAAHRGLDHYGVGASASALISGHSGAMEQLEAALAAFVGMPRALYFSNGYMANMGIVPALAGRGDSIFSDSLNHACLIDGARLSKADVHIYAHSDMAQLEALLAQSASPRKLILSDAVFSMDGDIARVPELVALCERHDAWLLLDDAHGFGVLGPQGRGSLAHFGLASRRVLYMGTLGKAAGVAGAFVAGDATLVEWLLQRARTYVFTTASPPLLASALLAALDLLRSGDERQQHLRRLGRQLQDGLAGLPWRLLPSQTAIHALIVEDNALALDLMQGLREQGIWVPAIRPPTVPDNTARLRISLSAAHSTEQVARLVAALKVLAARHA</sequence>
<protein>
    <recommendedName>
        <fullName evidence="8">8-amino-7-oxononanoate synthase</fullName>
        <shortName evidence="8">AONS</shortName>
        <ecNumber evidence="8">2.3.1.47</ecNumber>
    </recommendedName>
    <alternativeName>
        <fullName evidence="8">7-keto-8-amino-pelargonic acid synthase</fullName>
        <shortName evidence="8">7-KAP synthase</shortName>
        <shortName evidence="8">KAPA synthase</shortName>
    </alternativeName>
    <alternativeName>
        <fullName evidence="8">8-amino-7-ketopelargonate synthase</fullName>
    </alternativeName>
</protein>
<evidence type="ECO:0000256" key="1">
    <source>
        <dbReference type="ARBA" id="ARBA00001933"/>
    </source>
</evidence>
<feature type="binding site" evidence="8">
    <location>
        <begin position="109"/>
        <end position="110"/>
    </location>
    <ligand>
        <name>pyridoxal 5'-phosphate</name>
        <dbReference type="ChEBI" id="CHEBI:597326"/>
    </ligand>
</feature>
<dbReference type="STRING" id="658167.SAMN04488135_101338"/>
<name>A0A1M5MW82_9BURK</name>
<keyword evidence="6 8" id="KW-0663">Pyridoxal phosphate</keyword>
<evidence type="ECO:0000256" key="5">
    <source>
        <dbReference type="ARBA" id="ARBA00022756"/>
    </source>
</evidence>
<comment type="subunit">
    <text evidence="3 8">Homodimer.</text>
</comment>
<dbReference type="InterPro" id="IPR015422">
    <property type="entry name" value="PyrdxlP-dep_Trfase_small"/>
</dbReference>
<comment type="pathway">
    <text evidence="2 8">Cofactor biosynthesis; biotin biosynthesis.</text>
</comment>
<dbReference type="HAMAP" id="MF_01693">
    <property type="entry name" value="BioF_aminotrans_2"/>
    <property type="match status" value="1"/>
</dbReference>
<dbReference type="InterPro" id="IPR004723">
    <property type="entry name" value="AONS_Archaea/Proteobacteria"/>
</dbReference>
<evidence type="ECO:0000256" key="7">
    <source>
        <dbReference type="ARBA" id="ARBA00047715"/>
    </source>
</evidence>
<evidence type="ECO:0000313" key="12">
    <source>
        <dbReference type="Proteomes" id="UP000184226"/>
    </source>
</evidence>
<dbReference type="RefSeq" id="WP_073101338.1">
    <property type="nucleotide sequence ID" value="NZ_FQXE01000001.1"/>
</dbReference>
<keyword evidence="12" id="KW-1185">Reference proteome</keyword>
<proteinExistence type="inferred from homology"/>
<dbReference type="NCBIfam" id="TIGR00858">
    <property type="entry name" value="bioF"/>
    <property type="match status" value="1"/>
</dbReference>
<dbReference type="CDD" id="cd06454">
    <property type="entry name" value="KBL_like"/>
    <property type="match status" value="1"/>
</dbReference>
<dbReference type="UniPathway" id="UPA00078"/>
<evidence type="ECO:0000256" key="3">
    <source>
        <dbReference type="ARBA" id="ARBA00011738"/>
    </source>
</evidence>
<feature type="modified residue" description="N6-(pyridoxal phosphate)lysine" evidence="8 9">
    <location>
        <position position="239"/>
    </location>
</feature>
<feature type="binding site" evidence="8">
    <location>
        <position position="353"/>
    </location>
    <ligand>
        <name>substrate</name>
    </ligand>
</feature>